<name>A0A154MHJ0_9PSEU</name>
<dbReference type="Gene3D" id="3.10.105.10">
    <property type="entry name" value="Dipeptide-binding Protein, Domain 3"/>
    <property type="match status" value="1"/>
</dbReference>
<dbReference type="Gene3D" id="3.40.190.10">
    <property type="entry name" value="Periplasmic binding protein-like II"/>
    <property type="match status" value="1"/>
</dbReference>
<dbReference type="PANTHER" id="PTHR30290">
    <property type="entry name" value="PERIPLASMIC BINDING COMPONENT OF ABC TRANSPORTER"/>
    <property type="match status" value="1"/>
</dbReference>
<reference evidence="3 5" key="1">
    <citation type="submission" date="2015-12" db="EMBL/GenBank/DDBJ databases">
        <title>Amycolatopsis regifaucium genome sequencing and assembly.</title>
        <authorList>
            <person name="Mayilraj S."/>
        </authorList>
    </citation>
    <scope>NUCLEOTIDE SEQUENCE [LARGE SCALE GENOMIC DNA]</scope>
    <source>
        <strain evidence="3 5">GY080</strain>
    </source>
</reference>
<evidence type="ECO:0000313" key="4">
    <source>
        <dbReference type="EMBL" id="OKA06621.1"/>
    </source>
</evidence>
<reference evidence="4 6" key="2">
    <citation type="submission" date="2016-11" db="EMBL/GenBank/DDBJ databases">
        <title>Genome sequencing of Amycolatopsis regifaucium.</title>
        <authorList>
            <person name="Mayilraj S."/>
            <person name="Kaur N."/>
        </authorList>
    </citation>
    <scope>NUCLEOTIDE SEQUENCE [LARGE SCALE GENOMIC DNA]</scope>
    <source>
        <strain evidence="4 6">GY080</strain>
    </source>
</reference>
<keyword evidence="1" id="KW-0732">Signal</keyword>
<dbReference type="GO" id="GO:0015833">
    <property type="term" value="P:peptide transport"/>
    <property type="evidence" value="ECO:0007669"/>
    <property type="project" value="TreeGrafter"/>
</dbReference>
<dbReference type="InterPro" id="IPR000914">
    <property type="entry name" value="SBP_5_dom"/>
</dbReference>
<dbReference type="PROSITE" id="PS51257">
    <property type="entry name" value="PROKAR_LIPOPROTEIN"/>
    <property type="match status" value="1"/>
</dbReference>
<dbReference type="Proteomes" id="UP000186883">
    <property type="component" value="Unassembled WGS sequence"/>
</dbReference>
<proteinExistence type="predicted"/>
<evidence type="ECO:0000256" key="1">
    <source>
        <dbReference type="SAM" id="SignalP"/>
    </source>
</evidence>
<feature type="domain" description="Solute-binding protein family 5" evidence="2">
    <location>
        <begin position="89"/>
        <end position="411"/>
    </location>
</feature>
<evidence type="ECO:0000313" key="6">
    <source>
        <dbReference type="Proteomes" id="UP000186883"/>
    </source>
</evidence>
<dbReference type="InterPro" id="IPR039424">
    <property type="entry name" value="SBP_5"/>
</dbReference>
<dbReference type="GO" id="GO:1904680">
    <property type="term" value="F:peptide transmembrane transporter activity"/>
    <property type="evidence" value="ECO:0007669"/>
    <property type="project" value="TreeGrafter"/>
</dbReference>
<evidence type="ECO:0000313" key="3">
    <source>
        <dbReference type="EMBL" id="KZB83938.1"/>
    </source>
</evidence>
<dbReference type="EMBL" id="LQCI01000018">
    <property type="protein sequence ID" value="KZB83938.1"/>
    <property type="molecule type" value="Genomic_DNA"/>
</dbReference>
<dbReference type="SUPFAM" id="SSF53850">
    <property type="entry name" value="Periplasmic binding protein-like II"/>
    <property type="match status" value="1"/>
</dbReference>
<dbReference type="InterPro" id="IPR006311">
    <property type="entry name" value="TAT_signal"/>
</dbReference>
<dbReference type="AlphaFoldDB" id="A0A154MHJ0"/>
<comment type="caution">
    <text evidence="3">The sequence shown here is derived from an EMBL/GenBank/DDBJ whole genome shotgun (WGS) entry which is preliminary data.</text>
</comment>
<evidence type="ECO:0000313" key="5">
    <source>
        <dbReference type="Proteomes" id="UP000076321"/>
    </source>
</evidence>
<feature type="chain" id="PRO_5010637026" evidence="1">
    <location>
        <begin position="33"/>
        <end position="514"/>
    </location>
</feature>
<dbReference type="Proteomes" id="UP000076321">
    <property type="component" value="Unassembled WGS sequence"/>
</dbReference>
<dbReference type="Pfam" id="PF00496">
    <property type="entry name" value="SBP_bac_5"/>
    <property type="match status" value="1"/>
</dbReference>
<dbReference type="PROSITE" id="PS51318">
    <property type="entry name" value="TAT"/>
    <property type="match status" value="1"/>
</dbReference>
<dbReference type="GO" id="GO:0042597">
    <property type="term" value="C:periplasmic space"/>
    <property type="evidence" value="ECO:0007669"/>
    <property type="project" value="UniProtKB-ARBA"/>
</dbReference>
<dbReference type="GO" id="GO:0043190">
    <property type="term" value="C:ATP-binding cassette (ABC) transporter complex"/>
    <property type="evidence" value="ECO:0007669"/>
    <property type="project" value="InterPro"/>
</dbReference>
<accession>A0A154MHJ0</accession>
<protein>
    <submittedName>
        <fullName evidence="3">ABC transporter substrate-binding protein</fullName>
    </submittedName>
</protein>
<dbReference type="RefSeq" id="WP_061982333.1">
    <property type="nucleotide sequence ID" value="NZ_FOPQ01000003.1"/>
</dbReference>
<organism evidence="3 5">
    <name type="scientific">Amycolatopsis regifaucium</name>
    <dbReference type="NCBI Taxonomy" id="546365"/>
    <lineage>
        <taxon>Bacteria</taxon>
        <taxon>Bacillati</taxon>
        <taxon>Actinomycetota</taxon>
        <taxon>Actinomycetes</taxon>
        <taxon>Pseudonocardiales</taxon>
        <taxon>Pseudonocardiaceae</taxon>
        <taxon>Amycolatopsis</taxon>
    </lineage>
</organism>
<dbReference type="EMBL" id="LOBU02000014">
    <property type="protein sequence ID" value="OKA06621.1"/>
    <property type="molecule type" value="Genomic_DNA"/>
</dbReference>
<sequence>MPFTRRDLFRTAGVAGAGFLLAACGASGPVSAPIAGAGTSAARRGGVLKAVFTGGGAGESLDPYTGGSPIDFVRHDILFDSLFTLDKAEVVPGLALAAEPTADGRAFVLRLRAGVRWHDGSAFTAQDVAYSFRYMSAPERAYPSQLASFVDSAAVRVRDPLTLEVPTKQALGDPALFLAAFPAKIVKDGATSFTAATAVGTGAYRVTAFEAGREARLARFDGYWGGAAPADELVLLSLTDPQAKVNTVVTGQADFAGDIPFTTAKAGVASADLEIRTAGDDHRTAFGFVLNPTLEPFDDPRVRKAVRLAIDRQALVDTILLGYGTVGNDLLCAGAKYFAAKEPLARDLDKARALVREAGAEGAEVTIRTAEYEIGYNASTQLLAEQLKAIGLVVKPQIVGPAEFFRPEAVAAAHGVSFSSGAVPLAVMYGRLAGFPGLAFPDERFKAAFGTGIASTDEGTRAKAWAEVQDVMYDRGNTVIWGQADVLSLARESVAGITVRDQAKYPYLGKAGMA</sequence>
<evidence type="ECO:0000259" key="2">
    <source>
        <dbReference type="Pfam" id="PF00496"/>
    </source>
</evidence>
<dbReference type="PANTHER" id="PTHR30290:SF65">
    <property type="entry name" value="MONOACYL PHOSPHATIDYLINOSITOL TETRAMANNOSIDE-BINDING PROTEIN LPQW-RELATED"/>
    <property type="match status" value="1"/>
</dbReference>
<gene>
    <name evidence="4" type="ORF">ATP06_0218770</name>
    <name evidence="3" type="ORF">AVL48_35835</name>
</gene>
<feature type="signal peptide" evidence="1">
    <location>
        <begin position="1"/>
        <end position="32"/>
    </location>
</feature>
<keyword evidence="6" id="KW-1185">Reference proteome</keyword>
<dbReference type="OrthoDB" id="9046151at2"/>